<protein>
    <submittedName>
        <fullName evidence="3">Uncharacterized LOC100186665</fullName>
    </submittedName>
</protein>
<dbReference type="EMBL" id="EAAA01000106">
    <property type="status" value="NOT_ANNOTATED_CDS"/>
    <property type="molecule type" value="Genomic_DNA"/>
</dbReference>
<proteinExistence type="predicted"/>
<keyword evidence="4" id="KW-1185">Reference proteome</keyword>
<evidence type="ECO:0000313" key="3">
    <source>
        <dbReference type="Ensembl" id="ENSCINP00000020784.3"/>
    </source>
</evidence>
<feature type="transmembrane region" description="Helical" evidence="1">
    <location>
        <begin position="209"/>
        <end position="229"/>
    </location>
</feature>
<feature type="signal peptide" evidence="2">
    <location>
        <begin position="1"/>
        <end position="25"/>
    </location>
</feature>
<feature type="chain" id="PRO_5014089935" evidence="2">
    <location>
        <begin position="26"/>
        <end position="289"/>
    </location>
</feature>
<keyword evidence="1" id="KW-0812">Transmembrane</keyword>
<sequence length="289" mass="32779">MSISCSCCLWLVILVLFLSLECCKSQEEECKGIQKNYYQNAYYYYYYYYNYESLRKICYSTFRPLNNNMTNYAVLMVLMHYYCGRSATTEGMVLPDGKPMTENVFHPRCFLYISPYSNCSNLGKHDCEIKKSKDWPPRINVTSHNIRIRLTYLIIECQSYVTTTHALTTTIASTIRTTDTASDVTETTVSSVQSDQLSSIHKLKNTNNILLGLVIGFGVLLLLLVAYIVKLKRIENKVDSKPLENKSKMVAVAAVNEDGNAVYEFANALPSGHAEMIDNELYQSHGGGI</sequence>
<dbReference type="KEGG" id="cin:100186665"/>
<keyword evidence="1" id="KW-0472">Membrane</keyword>
<evidence type="ECO:0000313" key="4">
    <source>
        <dbReference type="Proteomes" id="UP000008144"/>
    </source>
</evidence>
<dbReference type="GeneID" id="100186665"/>
<dbReference type="RefSeq" id="XP_002121677.1">
    <property type="nucleotide sequence ID" value="XM_002121641.3"/>
</dbReference>
<dbReference type="AlphaFoldDB" id="F6QDA8"/>
<reference evidence="3" key="4">
    <citation type="submission" date="2025-09" db="UniProtKB">
        <authorList>
            <consortium name="Ensembl"/>
        </authorList>
    </citation>
    <scope>IDENTIFICATION</scope>
</reference>
<name>F6QDA8_CIOIN</name>
<accession>F6QDA8</accession>
<dbReference type="Ensembl" id="ENSCINT00000020784.3">
    <property type="protein sequence ID" value="ENSCINP00000020784.3"/>
    <property type="gene ID" value="ENSCING00000010852.3"/>
</dbReference>
<reference evidence="3" key="3">
    <citation type="submission" date="2025-08" db="UniProtKB">
        <authorList>
            <consortium name="Ensembl"/>
        </authorList>
    </citation>
    <scope>IDENTIFICATION</scope>
</reference>
<dbReference type="HOGENOM" id="CLU_962954_0_0_1"/>
<accession>A0A1W2W8H8</accession>
<reference evidence="4" key="1">
    <citation type="journal article" date="2002" name="Science">
        <title>The draft genome of Ciona intestinalis: insights into chordate and vertebrate origins.</title>
        <authorList>
            <person name="Dehal P."/>
            <person name="Satou Y."/>
            <person name="Campbell R.K."/>
            <person name="Chapman J."/>
            <person name="Degnan B."/>
            <person name="De Tomaso A."/>
            <person name="Davidson B."/>
            <person name="Di Gregorio A."/>
            <person name="Gelpke M."/>
            <person name="Goodstein D.M."/>
            <person name="Harafuji N."/>
            <person name="Hastings K.E."/>
            <person name="Ho I."/>
            <person name="Hotta K."/>
            <person name="Huang W."/>
            <person name="Kawashima T."/>
            <person name="Lemaire P."/>
            <person name="Martinez D."/>
            <person name="Meinertzhagen I.A."/>
            <person name="Necula S."/>
            <person name="Nonaka M."/>
            <person name="Putnam N."/>
            <person name="Rash S."/>
            <person name="Saiga H."/>
            <person name="Satake M."/>
            <person name="Terry A."/>
            <person name="Yamada L."/>
            <person name="Wang H.G."/>
            <person name="Awazu S."/>
            <person name="Azumi K."/>
            <person name="Boore J."/>
            <person name="Branno M."/>
            <person name="Chin-Bow S."/>
            <person name="DeSantis R."/>
            <person name="Doyle S."/>
            <person name="Francino P."/>
            <person name="Keys D.N."/>
            <person name="Haga S."/>
            <person name="Hayashi H."/>
            <person name="Hino K."/>
            <person name="Imai K.S."/>
            <person name="Inaba K."/>
            <person name="Kano S."/>
            <person name="Kobayashi K."/>
            <person name="Kobayashi M."/>
            <person name="Lee B.I."/>
            <person name="Makabe K.W."/>
            <person name="Manohar C."/>
            <person name="Matassi G."/>
            <person name="Medina M."/>
            <person name="Mochizuki Y."/>
            <person name="Mount S."/>
            <person name="Morishita T."/>
            <person name="Miura S."/>
            <person name="Nakayama A."/>
            <person name="Nishizaka S."/>
            <person name="Nomoto H."/>
            <person name="Ohta F."/>
            <person name="Oishi K."/>
            <person name="Rigoutsos I."/>
            <person name="Sano M."/>
            <person name="Sasaki A."/>
            <person name="Sasakura Y."/>
            <person name="Shoguchi E."/>
            <person name="Shin-i T."/>
            <person name="Spagnuolo A."/>
            <person name="Stainier D."/>
            <person name="Suzuki M.M."/>
            <person name="Tassy O."/>
            <person name="Takatori N."/>
            <person name="Tokuoka M."/>
            <person name="Yagi K."/>
            <person name="Yoshizaki F."/>
            <person name="Wada S."/>
            <person name="Zhang C."/>
            <person name="Hyatt P.D."/>
            <person name="Larimer F."/>
            <person name="Detter C."/>
            <person name="Doggett N."/>
            <person name="Glavina T."/>
            <person name="Hawkins T."/>
            <person name="Richardson P."/>
            <person name="Lucas S."/>
            <person name="Kohara Y."/>
            <person name="Levine M."/>
            <person name="Satoh N."/>
            <person name="Rokhsar D.S."/>
        </authorList>
    </citation>
    <scope>NUCLEOTIDE SEQUENCE [LARGE SCALE GENOMIC DNA]</scope>
</reference>
<keyword evidence="2" id="KW-0732">Signal</keyword>
<dbReference type="InParanoid" id="F6QDA8"/>
<dbReference type="GeneTree" id="ENSGT00530000068168"/>
<reference evidence="3" key="2">
    <citation type="journal article" date="2008" name="Genome Biol.">
        <title>Improved genome assembly and evidence-based global gene model set for the chordate Ciona intestinalis: new insight into intron and operon populations.</title>
        <authorList>
            <person name="Satou Y."/>
            <person name="Mineta K."/>
            <person name="Ogasawara M."/>
            <person name="Sasakura Y."/>
            <person name="Shoguchi E."/>
            <person name="Ueno K."/>
            <person name="Yamada L."/>
            <person name="Matsumoto J."/>
            <person name="Wasserscheid J."/>
            <person name="Dewar K."/>
            <person name="Wiley G.B."/>
            <person name="Macmil S.L."/>
            <person name="Roe B.A."/>
            <person name="Zeller R.W."/>
            <person name="Hastings K.E."/>
            <person name="Lemaire P."/>
            <person name="Lindquist E."/>
            <person name="Endo T."/>
            <person name="Hotta K."/>
            <person name="Inaba K."/>
        </authorList>
    </citation>
    <scope>NUCLEOTIDE SEQUENCE [LARGE SCALE GENOMIC DNA]</scope>
    <source>
        <strain evidence="3">wild type</strain>
    </source>
</reference>
<evidence type="ECO:0000256" key="1">
    <source>
        <dbReference type="SAM" id="Phobius"/>
    </source>
</evidence>
<evidence type="ECO:0000256" key="2">
    <source>
        <dbReference type="SAM" id="SignalP"/>
    </source>
</evidence>
<gene>
    <name evidence="3" type="primary">LOC100186665</name>
</gene>
<keyword evidence="1" id="KW-1133">Transmembrane helix</keyword>
<organism evidence="3 4">
    <name type="scientific">Ciona intestinalis</name>
    <name type="common">Transparent sea squirt</name>
    <name type="synonym">Ascidia intestinalis</name>
    <dbReference type="NCBI Taxonomy" id="7719"/>
    <lineage>
        <taxon>Eukaryota</taxon>
        <taxon>Metazoa</taxon>
        <taxon>Chordata</taxon>
        <taxon>Tunicata</taxon>
        <taxon>Ascidiacea</taxon>
        <taxon>Phlebobranchia</taxon>
        <taxon>Cionidae</taxon>
        <taxon>Ciona</taxon>
    </lineage>
</organism>
<dbReference type="Proteomes" id="UP000008144">
    <property type="component" value="Chromosome 1"/>
</dbReference>